<dbReference type="EMBL" id="JBHRYN010000005">
    <property type="protein sequence ID" value="MFC3700581.1"/>
    <property type="molecule type" value="Genomic_DNA"/>
</dbReference>
<protein>
    <submittedName>
        <fullName evidence="2">GNAT family N-acetyltransferase</fullName>
        <ecNumber evidence="2">2.3.-.-</ecNumber>
    </submittedName>
</protein>
<dbReference type="Gene3D" id="3.40.630.30">
    <property type="match status" value="1"/>
</dbReference>
<dbReference type="CDD" id="cd04301">
    <property type="entry name" value="NAT_SF"/>
    <property type="match status" value="1"/>
</dbReference>
<dbReference type="InterPro" id="IPR016181">
    <property type="entry name" value="Acyl_CoA_acyltransferase"/>
</dbReference>
<keyword evidence="2" id="KW-0808">Transferase</keyword>
<evidence type="ECO:0000259" key="1">
    <source>
        <dbReference type="PROSITE" id="PS51186"/>
    </source>
</evidence>
<evidence type="ECO:0000313" key="3">
    <source>
        <dbReference type="Proteomes" id="UP001595710"/>
    </source>
</evidence>
<dbReference type="RefSeq" id="WP_290281894.1">
    <property type="nucleotide sequence ID" value="NZ_JAUFQI010000001.1"/>
</dbReference>
<dbReference type="Pfam" id="PF00583">
    <property type="entry name" value="Acetyltransf_1"/>
    <property type="match status" value="1"/>
</dbReference>
<dbReference type="PROSITE" id="PS51186">
    <property type="entry name" value="GNAT"/>
    <property type="match status" value="1"/>
</dbReference>
<keyword evidence="3" id="KW-1185">Reference proteome</keyword>
<dbReference type="GO" id="GO:0016746">
    <property type="term" value="F:acyltransferase activity"/>
    <property type="evidence" value="ECO:0007669"/>
    <property type="project" value="UniProtKB-KW"/>
</dbReference>
<feature type="domain" description="N-acetyltransferase" evidence="1">
    <location>
        <begin position="1"/>
        <end position="148"/>
    </location>
</feature>
<sequence>MQVKEIELHDDLSSLVSLINNAMWDDANEISVFDVESLTAYLSRQDTVFLACYIDEQIAGIASARIEIKPYGKEQWLYIDEVDVCVNFRKLGVGKYMMKSLLTIAKAHNCTEAWLGTETDNKAANALYSSLKPTEIEEFIGFNFDLEN</sequence>
<dbReference type="Proteomes" id="UP001595710">
    <property type="component" value="Unassembled WGS sequence"/>
</dbReference>
<gene>
    <name evidence="2" type="ORF">ACFOND_02935</name>
</gene>
<reference evidence="3" key="1">
    <citation type="journal article" date="2019" name="Int. J. Syst. Evol. Microbiol.">
        <title>The Global Catalogue of Microorganisms (GCM) 10K type strain sequencing project: providing services to taxonomists for standard genome sequencing and annotation.</title>
        <authorList>
            <consortium name="The Broad Institute Genomics Platform"/>
            <consortium name="The Broad Institute Genome Sequencing Center for Infectious Disease"/>
            <person name="Wu L."/>
            <person name="Ma J."/>
        </authorList>
    </citation>
    <scope>NUCLEOTIDE SEQUENCE [LARGE SCALE GENOMIC DNA]</scope>
    <source>
        <strain evidence="3">CECT 8288</strain>
    </source>
</reference>
<proteinExistence type="predicted"/>
<dbReference type="SUPFAM" id="SSF55729">
    <property type="entry name" value="Acyl-CoA N-acyltransferases (Nat)"/>
    <property type="match status" value="1"/>
</dbReference>
<comment type="caution">
    <text evidence="2">The sequence shown here is derived from an EMBL/GenBank/DDBJ whole genome shotgun (WGS) entry which is preliminary data.</text>
</comment>
<keyword evidence="2" id="KW-0012">Acyltransferase</keyword>
<evidence type="ECO:0000313" key="2">
    <source>
        <dbReference type="EMBL" id="MFC3700581.1"/>
    </source>
</evidence>
<name>A0ABV7WN02_9GAMM</name>
<dbReference type="EC" id="2.3.-.-" evidence="2"/>
<dbReference type="InterPro" id="IPR000182">
    <property type="entry name" value="GNAT_dom"/>
</dbReference>
<accession>A0ABV7WN02</accession>
<organism evidence="2 3">
    <name type="scientific">Reinekea marina</name>
    <dbReference type="NCBI Taxonomy" id="1310421"/>
    <lineage>
        <taxon>Bacteria</taxon>
        <taxon>Pseudomonadati</taxon>
        <taxon>Pseudomonadota</taxon>
        <taxon>Gammaproteobacteria</taxon>
        <taxon>Oceanospirillales</taxon>
        <taxon>Saccharospirillaceae</taxon>
        <taxon>Reinekea</taxon>
    </lineage>
</organism>